<comment type="similarity">
    <text evidence="2 11">Belongs to the mitochondrial carrier (TC 2.A.29) family.</text>
</comment>
<evidence type="ECO:0000256" key="11">
    <source>
        <dbReference type="RuleBase" id="RU000488"/>
    </source>
</evidence>
<accession>A0A367LDR7</accession>
<evidence type="ECO:0000256" key="4">
    <source>
        <dbReference type="ARBA" id="ARBA00022692"/>
    </source>
</evidence>
<evidence type="ECO:0008006" key="15">
    <source>
        <dbReference type="Google" id="ProtNLM"/>
    </source>
</evidence>
<sequence>MQAVRRAAMVTTRRCGFTTSTRFGLKESSSQTDVDYDQHKQDSLAKQRQGNAHWKPELASDSEEAVKADRAGGHGARRGKEDISRLQEQTKKMAEEKAKAGGTSALAGTVVDVSLFPLDAIKTRLQSSSGFFAAGGFARIYRGVGSAVVGSAPGAAFFFCSYEAVKKRLLPREDEGEEEEEWPPPQTTTTTTTMMRRVSLPEPLTHVVAASVGEVAACAVRVPVEVVKQRAQAGLHGGSSASAFRAILAGYKKPAIGRGGLETVWRELYRGWGITVFRELPFTAIQFPLWEAMKHWRRRALAAREEFSYRPDRDSSPPPHRFTIHDVSAMESAVFGSLAGAVAAGLTTPLDVVKTRVMLSSERVSVRHVIRAMIRNEGWRPFFAGIVPRVTWISIGGAIFLGSYQWAINTFNTSV</sequence>
<feature type="region of interest" description="Disordered" evidence="12">
    <location>
        <begin position="25"/>
        <end position="84"/>
    </location>
</feature>
<comment type="subcellular location">
    <subcellularLocation>
        <location evidence="1">Mitochondrion inner membrane</location>
        <topology evidence="1">Multi-pass membrane protein</topology>
    </subcellularLocation>
</comment>
<proteinExistence type="inferred from homology"/>
<keyword evidence="4 10" id="KW-0812">Transmembrane</keyword>
<evidence type="ECO:0000256" key="10">
    <source>
        <dbReference type="PROSITE-ProRule" id="PRU00282"/>
    </source>
</evidence>
<keyword evidence="9 10" id="KW-0472">Membrane</keyword>
<name>A0A367LDR7_9HYPO</name>
<dbReference type="PRINTS" id="PR00926">
    <property type="entry name" value="MITOCARRIER"/>
</dbReference>
<dbReference type="Pfam" id="PF00153">
    <property type="entry name" value="Mito_carr"/>
    <property type="match status" value="3"/>
</dbReference>
<evidence type="ECO:0000313" key="14">
    <source>
        <dbReference type="Proteomes" id="UP000253664"/>
    </source>
</evidence>
<dbReference type="AlphaFoldDB" id="A0A367LDR7"/>
<feature type="repeat" description="Solcar" evidence="10">
    <location>
        <begin position="95"/>
        <end position="168"/>
    </location>
</feature>
<dbReference type="SUPFAM" id="SSF103506">
    <property type="entry name" value="Mitochondrial carrier"/>
    <property type="match status" value="1"/>
</dbReference>
<keyword evidence="7" id="KW-1133">Transmembrane helix</keyword>
<dbReference type="OrthoDB" id="276989at2759"/>
<evidence type="ECO:0000256" key="3">
    <source>
        <dbReference type="ARBA" id="ARBA00022448"/>
    </source>
</evidence>
<keyword evidence="5" id="KW-0677">Repeat</keyword>
<feature type="repeat" description="Solcar" evidence="10">
    <location>
        <begin position="327"/>
        <end position="410"/>
    </location>
</feature>
<evidence type="ECO:0000256" key="1">
    <source>
        <dbReference type="ARBA" id="ARBA00004448"/>
    </source>
</evidence>
<dbReference type="PROSITE" id="PS50920">
    <property type="entry name" value="SOLCAR"/>
    <property type="match status" value="3"/>
</dbReference>
<keyword evidence="3 11" id="KW-0813">Transport</keyword>
<organism evidence="13 14">
    <name type="scientific">Ophiocordyceps polyrhachis-furcata BCC 54312</name>
    <dbReference type="NCBI Taxonomy" id="1330021"/>
    <lineage>
        <taxon>Eukaryota</taxon>
        <taxon>Fungi</taxon>
        <taxon>Dikarya</taxon>
        <taxon>Ascomycota</taxon>
        <taxon>Pezizomycotina</taxon>
        <taxon>Sordariomycetes</taxon>
        <taxon>Hypocreomycetidae</taxon>
        <taxon>Hypocreales</taxon>
        <taxon>Ophiocordycipitaceae</taxon>
        <taxon>Ophiocordyceps</taxon>
    </lineage>
</organism>
<dbReference type="InterPro" id="IPR002067">
    <property type="entry name" value="MCP"/>
</dbReference>
<keyword evidence="14" id="KW-1185">Reference proteome</keyword>
<reference evidence="13 14" key="1">
    <citation type="journal article" date="2015" name="BMC Genomics">
        <title>Insights from the genome of Ophiocordyceps polyrhachis-furcata to pathogenicity and host specificity in insect fungi.</title>
        <authorList>
            <person name="Wichadakul D."/>
            <person name="Kobmoo N."/>
            <person name="Ingsriswang S."/>
            <person name="Tangphatsornruang S."/>
            <person name="Chantasingh D."/>
            <person name="Luangsa-ard J.J."/>
            <person name="Eurwilaichitr L."/>
        </authorList>
    </citation>
    <scope>NUCLEOTIDE SEQUENCE [LARGE SCALE GENOMIC DNA]</scope>
    <source>
        <strain evidence="13 14">BCC 54312</strain>
    </source>
</reference>
<keyword evidence="8" id="KW-0496">Mitochondrion</keyword>
<dbReference type="GO" id="GO:0005743">
    <property type="term" value="C:mitochondrial inner membrane"/>
    <property type="evidence" value="ECO:0007669"/>
    <property type="project" value="UniProtKB-SubCell"/>
</dbReference>
<evidence type="ECO:0000256" key="8">
    <source>
        <dbReference type="ARBA" id="ARBA00023128"/>
    </source>
</evidence>
<keyword evidence="6" id="KW-0999">Mitochondrion inner membrane</keyword>
<dbReference type="PANTHER" id="PTHR45667">
    <property type="entry name" value="S-ADENOSYLMETHIONINE MITOCHONDRIAL CARRIER PROTEIN"/>
    <property type="match status" value="1"/>
</dbReference>
<protein>
    <recommendedName>
        <fullName evidence="15">Mitochondrial carrier protein</fullName>
    </recommendedName>
</protein>
<evidence type="ECO:0000256" key="9">
    <source>
        <dbReference type="ARBA" id="ARBA00023136"/>
    </source>
</evidence>
<evidence type="ECO:0000256" key="7">
    <source>
        <dbReference type="ARBA" id="ARBA00022989"/>
    </source>
</evidence>
<evidence type="ECO:0000313" key="13">
    <source>
        <dbReference type="EMBL" id="RCI12568.1"/>
    </source>
</evidence>
<dbReference type="EMBL" id="LKCN02000007">
    <property type="protein sequence ID" value="RCI12568.1"/>
    <property type="molecule type" value="Genomic_DNA"/>
</dbReference>
<comment type="caution">
    <text evidence="13">The sequence shown here is derived from an EMBL/GenBank/DDBJ whole genome shotgun (WGS) entry which is preliminary data.</text>
</comment>
<evidence type="ECO:0000256" key="6">
    <source>
        <dbReference type="ARBA" id="ARBA00022792"/>
    </source>
</evidence>
<feature type="compositionally biased region" description="Basic and acidic residues" evidence="12">
    <location>
        <begin position="36"/>
        <end position="45"/>
    </location>
</feature>
<feature type="compositionally biased region" description="Basic and acidic residues" evidence="12">
    <location>
        <begin position="54"/>
        <end position="84"/>
    </location>
</feature>
<feature type="repeat" description="Solcar" evidence="10">
    <location>
        <begin position="201"/>
        <end position="296"/>
    </location>
</feature>
<dbReference type="InterPro" id="IPR018108">
    <property type="entry name" value="MCP_transmembrane"/>
</dbReference>
<dbReference type="Proteomes" id="UP000253664">
    <property type="component" value="Unassembled WGS sequence"/>
</dbReference>
<dbReference type="InterPro" id="IPR023395">
    <property type="entry name" value="MCP_dom_sf"/>
</dbReference>
<evidence type="ECO:0000256" key="2">
    <source>
        <dbReference type="ARBA" id="ARBA00006375"/>
    </source>
</evidence>
<dbReference type="Gene3D" id="1.50.40.10">
    <property type="entry name" value="Mitochondrial carrier domain"/>
    <property type="match status" value="1"/>
</dbReference>
<evidence type="ECO:0000256" key="5">
    <source>
        <dbReference type="ARBA" id="ARBA00022737"/>
    </source>
</evidence>
<gene>
    <name evidence="13" type="ORF">L249_0339</name>
</gene>
<evidence type="ECO:0000256" key="12">
    <source>
        <dbReference type="SAM" id="MobiDB-lite"/>
    </source>
</evidence>
<dbReference type="GO" id="GO:0055085">
    <property type="term" value="P:transmembrane transport"/>
    <property type="evidence" value="ECO:0007669"/>
    <property type="project" value="InterPro"/>
</dbReference>